<dbReference type="SUPFAM" id="SSF52058">
    <property type="entry name" value="L domain-like"/>
    <property type="match status" value="1"/>
</dbReference>
<dbReference type="OMA" id="HERSQQA"/>
<dbReference type="Proteomes" id="UP000596660">
    <property type="component" value="Unplaced"/>
</dbReference>
<dbReference type="InterPro" id="IPR001611">
    <property type="entry name" value="Leu-rich_rpt"/>
</dbReference>
<comment type="similarity">
    <text evidence="2">Belongs to the RLP family.</text>
</comment>
<keyword evidence="3" id="KW-1003">Cell membrane</keyword>
<dbReference type="Pfam" id="PF13855">
    <property type="entry name" value="LRR_8"/>
    <property type="match status" value="1"/>
</dbReference>
<keyword evidence="6" id="KW-0677">Repeat</keyword>
<dbReference type="Gene3D" id="3.80.10.10">
    <property type="entry name" value="Ribonuclease Inhibitor"/>
    <property type="match status" value="1"/>
</dbReference>
<evidence type="ECO:0000256" key="1">
    <source>
        <dbReference type="ARBA" id="ARBA00004251"/>
    </source>
</evidence>
<name>A0A803LMH1_CHEQI</name>
<evidence type="ECO:0000256" key="4">
    <source>
        <dbReference type="ARBA" id="ARBA00022614"/>
    </source>
</evidence>
<sequence length="109" mass="12218">MNNPTNNAFHGELPRELGNLNALVYLNLSHNSFSGHIPSSFGNLSWVESLDLSSNALTGKIPTKLANLNFLEYLTYPSTSYHERSQQALNFKHSTHLHMKATKDSTVHH</sequence>
<keyword evidence="7" id="KW-1133">Transmembrane helix</keyword>
<dbReference type="Gramene" id="AUR62015482-RA">
    <property type="protein sequence ID" value="AUR62015482-RA:cds"/>
    <property type="gene ID" value="AUR62015482"/>
</dbReference>
<evidence type="ECO:0000256" key="10">
    <source>
        <dbReference type="ARBA" id="ARBA00023180"/>
    </source>
</evidence>
<evidence type="ECO:0000256" key="7">
    <source>
        <dbReference type="ARBA" id="ARBA00022989"/>
    </source>
</evidence>
<keyword evidence="4" id="KW-0433">Leucine-rich repeat</keyword>
<evidence type="ECO:0000256" key="8">
    <source>
        <dbReference type="ARBA" id="ARBA00023136"/>
    </source>
</evidence>
<dbReference type="EnsemblPlants" id="AUR62015482-RA">
    <property type="protein sequence ID" value="AUR62015482-RA:cds"/>
    <property type="gene ID" value="AUR62015482"/>
</dbReference>
<evidence type="ECO:0000256" key="9">
    <source>
        <dbReference type="ARBA" id="ARBA00023170"/>
    </source>
</evidence>
<evidence type="ECO:0000256" key="3">
    <source>
        <dbReference type="ARBA" id="ARBA00022475"/>
    </source>
</evidence>
<keyword evidence="8" id="KW-0472">Membrane</keyword>
<keyword evidence="5" id="KW-0812">Transmembrane</keyword>
<proteinExistence type="inferred from homology"/>
<reference evidence="11" key="2">
    <citation type="submission" date="2021-03" db="UniProtKB">
        <authorList>
            <consortium name="EnsemblPlants"/>
        </authorList>
    </citation>
    <scope>IDENTIFICATION</scope>
</reference>
<dbReference type="GO" id="GO:0005886">
    <property type="term" value="C:plasma membrane"/>
    <property type="evidence" value="ECO:0007669"/>
    <property type="project" value="UniProtKB-SubCell"/>
</dbReference>
<evidence type="ECO:0000313" key="12">
    <source>
        <dbReference type="Proteomes" id="UP000596660"/>
    </source>
</evidence>
<dbReference type="PANTHER" id="PTHR27004:SF203">
    <property type="entry name" value="LEUCINE-RICH REPEAT-CONTAINING N-TERMINAL PLANT-TYPE DOMAIN-CONTAINING PROTEIN"/>
    <property type="match status" value="1"/>
</dbReference>
<organism evidence="11 12">
    <name type="scientific">Chenopodium quinoa</name>
    <name type="common">Quinoa</name>
    <dbReference type="NCBI Taxonomy" id="63459"/>
    <lineage>
        <taxon>Eukaryota</taxon>
        <taxon>Viridiplantae</taxon>
        <taxon>Streptophyta</taxon>
        <taxon>Embryophyta</taxon>
        <taxon>Tracheophyta</taxon>
        <taxon>Spermatophyta</taxon>
        <taxon>Magnoliopsida</taxon>
        <taxon>eudicotyledons</taxon>
        <taxon>Gunneridae</taxon>
        <taxon>Pentapetalae</taxon>
        <taxon>Caryophyllales</taxon>
        <taxon>Chenopodiaceae</taxon>
        <taxon>Chenopodioideae</taxon>
        <taxon>Atripliceae</taxon>
        <taxon>Chenopodium</taxon>
    </lineage>
</organism>
<evidence type="ECO:0000313" key="11">
    <source>
        <dbReference type="EnsemblPlants" id="AUR62015482-RA:cds"/>
    </source>
</evidence>
<dbReference type="FunFam" id="3.80.10.10:FF:000383">
    <property type="entry name" value="Leucine-rich repeat receptor protein kinase EMS1"/>
    <property type="match status" value="1"/>
</dbReference>
<evidence type="ECO:0000256" key="2">
    <source>
        <dbReference type="ARBA" id="ARBA00009592"/>
    </source>
</evidence>
<evidence type="ECO:0000256" key="6">
    <source>
        <dbReference type="ARBA" id="ARBA00022737"/>
    </source>
</evidence>
<evidence type="ECO:0000256" key="5">
    <source>
        <dbReference type="ARBA" id="ARBA00022692"/>
    </source>
</evidence>
<keyword evidence="10" id="KW-0325">Glycoprotein</keyword>
<keyword evidence="9" id="KW-0675">Receptor</keyword>
<dbReference type="InterPro" id="IPR032675">
    <property type="entry name" value="LRR_dom_sf"/>
</dbReference>
<comment type="subcellular location">
    <subcellularLocation>
        <location evidence="1">Cell membrane</location>
        <topology evidence="1">Single-pass type I membrane protein</topology>
    </subcellularLocation>
</comment>
<dbReference type="AlphaFoldDB" id="A0A803LMH1"/>
<keyword evidence="12" id="KW-1185">Reference proteome</keyword>
<dbReference type="PANTHER" id="PTHR27004">
    <property type="entry name" value="RECEPTOR-LIKE PROTEIN 12 ISOFORM X1"/>
    <property type="match status" value="1"/>
</dbReference>
<accession>A0A803LMH1</accession>
<reference evidence="11" key="1">
    <citation type="journal article" date="2017" name="Nature">
        <title>The genome of Chenopodium quinoa.</title>
        <authorList>
            <person name="Jarvis D.E."/>
            <person name="Ho Y.S."/>
            <person name="Lightfoot D.J."/>
            <person name="Schmoeckel S.M."/>
            <person name="Li B."/>
            <person name="Borm T.J.A."/>
            <person name="Ohyanagi H."/>
            <person name="Mineta K."/>
            <person name="Michell C.T."/>
            <person name="Saber N."/>
            <person name="Kharbatia N.M."/>
            <person name="Rupper R.R."/>
            <person name="Sharp A.R."/>
            <person name="Dally N."/>
            <person name="Boughton B.A."/>
            <person name="Woo Y.H."/>
            <person name="Gao G."/>
            <person name="Schijlen E.G.W.M."/>
            <person name="Guo X."/>
            <person name="Momin A.A."/>
            <person name="Negrao S."/>
            <person name="Al-Babili S."/>
            <person name="Gehring C."/>
            <person name="Roessner U."/>
            <person name="Jung C."/>
            <person name="Murphy K."/>
            <person name="Arold S.T."/>
            <person name="Gojobori T."/>
            <person name="van der Linden C.G."/>
            <person name="van Loo E.N."/>
            <person name="Jellen E.N."/>
            <person name="Maughan P.J."/>
            <person name="Tester M."/>
        </authorList>
    </citation>
    <scope>NUCLEOTIDE SEQUENCE [LARGE SCALE GENOMIC DNA]</scope>
    <source>
        <strain evidence="11">cv. PI 614886</strain>
    </source>
</reference>
<protein>
    <submittedName>
        <fullName evidence="11">Uncharacterized protein</fullName>
    </submittedName>
</protein>